<sequence length="186" mass="20364">MHRSYLSGMTAGLSLLTLGFIQMAAATPSTTQEAAESHWRLGIGASSKQKAYKDIDRKNRVLPLVSYENRYIQLQGPELAIKLPKPGPEGNSLLKNLLENAIEHAPPHSQVQVALLPHELSVRDWGAGVDESQLPHLFERFWRGAHRRDRGAGLGLAICQEIALAHGWHLAASCQEPGLLITLTVA</sequence>
<dbReference type="PANTHER" id="PTHR45436">
    <property type="entry name" value="SENSOR HISTIDINE KINASE YKOH"/>
    <property type="match status" value="1"/>
</dbReference>
<dbReference type="AlphaFoldDB" id="A0A3N1PIS7"/>
<dbReference type="SMART" id="SM00387">
    <property type="entry name" value="HATPase_c"/>
    <property type="match status" value="1"/>
</dbReference>
<dbReference type="RefSeq" id="WP_123421011.1">
    <property type="nucleotide sequence ID" value="NZ_RJUL01000003.1"/>
</dbReference>
<dbReference type="PROSITE" id="PS50109">
    <property type="entry name" value="HIS_KIN"/>
    <property type="match status" value="1"/>
</dbReference>
<dbReference type="Pfam" id="PF02518">
    <property type="entry name" value="HATPase_c"/>
    <property type="match status" value="1"/>
</dbReference>
<evidence type="ECO:0000256" key="1">
    <source>
        <dbReference type="ARBA" id="ARBA00000085"/>
    </source>
</evidence>
<dbReference type="GO" id="GO:0005886">
    <property type="term" value="C:plasma membrane"/>
    <property type="evidence" value="ECO:0007669"/>
    <property type="project" value="TreeGrafter"/>
</dbReference>
<evidence type="ECO:0000256" key="10">
    <source>
        <dbReference type="SAM" id="SignalP"/>
    </source>
</evidence>
<gene>
    <name evidence="12" type="ORF">EDC28_103118</name>
</gene>
<comment type="catalytic activity">
    <reaction evidence="1">
        <text>ATP + protein L-histidine = ADP + protein N-phospho-L-histidine.</text>
        <dbReference type="EC" id="2.7.13.3"/>
    </reaction>
</comment>
<dbReference type="InterPro" id="IPR050428">
    <property type="entry name" value="TCS_sensor_his_kinase"/>
</dbReference>
<evidence type="ECO:0000256" key="3">
    <source>
        <dbReference type="ARBA" id="ARBA00012438"/>
    </source>
</evidence>
<reference evidence="12 13" key="1">
    <citation type="submission" date="2018-11" db="EMBL/GenBank/DDBJ databases">
        <title>Genomic Encyclopedia of Type Strains, Phase IV (KMG-IV): sequencing the most valuable type-strain genomes for metagenomic binning, comparative biology and taxonomic classification.</title>
        <authorList>
            <person name="Goeker M."/>
        </authorList>
    </citation>
    <scope>NUCLEOTIDE SEQUENCE [LARGE SCALE GENOMIC DNA]</scope>
    <source>
        <strain evidence="12 13">DSM 21945</strain>
    </source>
</reference>
<dbReference type="InterPro" id="IPR003594">
    <property type="entry name" value="HATPase_dom"/>
</dbReference>
<keyword evidence="4" id="KW-0597">Phosphoprotein</keyword>
<evidence type="ECO:0000256" key="6">
    <source>
        <dbReference type="ARBA" id="ARBA00022692"/>
    </source>
</evidence>
<evidence type="ECO:0000259" key="11">
    <source>
        <dbReference type="PROSITE" id="PS50109"/>
    </source>
</evidence>
<dbReference type="InterPro" id="IPR005467">
    <property type="entry name" value="His_kinase_dom"/>
</dbReference>
<keyword evidence="10" id="KW-0732">Signal</keyword>
<dbReference type="GO" id="GO:0004673">
    <property type="term" value="F:protein histidine kinase activity"/>
    <property type="evidence" value="ECO:0007669"/>
    <property type="project" value="UniProtKB-EC"/>
</dbReference>
<evidence type="ECO:0000313" key="13">
    <source>
        <dbReference type="Proteomes" id="UP000268033"/>
    </source>
</evidence>
<evidence type="ECO:0000256" key="2">
    <source>
        <dbReference type="ARBA" id="ARBA00004370"/>
    </source>
</evidence>
<evidence type="ECO:0000256" key="9">
    <source>
        <dbReference type="ARBA" id="ARBA00023136"/>
    </source>
</evidence>
<protein>
    <recommendedName>
        <fullName evidence="3">histidine kinase</fullName>
        <ecNumber evidence="3">2.7.13.3</ecNumber>
    </recommendedName>
</protein>
<keyword evidence="7 12" id="KW-0418">Kinase</keyword>
<keyword evidence="9" id="KW-0472">Membrane</keyword>
<dbReference type="STRING" id="584787.GCA_001247655_00308"/>
<dbReference type="GO" id="GO:0000160">
    <property type="term" value="P:phosphorelay signal transduction system"/>
    <property type="evidence" value="ECO:0007669"/>
    <property type="project" value="TreeGrafter"/>
</dbReference>
<dbReference type="SUPFAM" id="SSF55874">
    <property type="entry name" value="ATPase domain of HSP90 chaperone/DNA topoisomerase II/histidine kinase"/>
    <property type="match status" value="1"/>
</dbReference>
<feature type="chain" id="PRO_5017970076" description="histidine kinase" evidence="10">
    <location>
        <begin position="25"/>
        <end position="186"/>
    </location>
</feature>
<keyword evidence="13" id="KW-1185">Reference proteome</keyword>
<dbReference type="Gene3D" id="3.30.565.10">
    <property type="entry name" value="Histidine kinase-like ATPase, C-terminal domain"/>
    <property type="match status" value="1"/>
</dbReference>
<comment type="subcellular location">
    <subcellularLocation>
        <location evidence="2">Membrane</location>
    </subcellularLocation>
</comment>
<evidence type="ECO:0000313" key="12">
    <source>
        <dbReference type="EMBL" id="ROQ28525.1"/>
    </source>
</evidence>
<dbReference type="PRINTS" id="PR00344">
    <property type="entry name" value="BCTRLSENSOR"/>
</dbReference>
<feature type="domain" description="Histidine kinase" evidence="11">
    <location>
        <begin position="93"/>
        <end position="186"/>
    </location>
</feature>
<dbReference type="PANTHER" id="PTHR45436:SF5">
    <property type="entry name" value="SENSOR HISTIDINE KINASE TRCS"/>
    <property type="match status" value="1"/>
</dbReference>
<organism evidence="12 13">
    <name type="scientific">Gallaecimonas pentaromativorans</name>
    <dbReference type="NCBI Taxonomy" id="584787"/>
    <lineage>
        <taxon>Bacteria</taxon>
        <taxon>Pseudomonadati</taxon>
        <taxon>Pseudomonadota</taxon>
        <taxon>Gammaproteobacteria</taxon>
        <taxon>Enterobacterales</taxon>
        <taxon>Gallaecimonadaceae</taxon>
        <taxon>Gallaecimonas</taxon>
    </lineage>
</organism>
<comment type="caution">
    <text evidence="12">The sequence shown here is derived from an EMBL/GenBank/DDBJ whole genome shotgun (WGS) entry which is preliminary data.</text>
</comment>
<keyword evidence="5" id="KW-0808">Transferase</keyword>
<keyword evidence="6" id="KW-0812">Transmembrane</keyword>
<evidence type="ECO:0000256" key="4">
    <source>
        <dbReference type="ARBA" id="ARBA00022553"/>
    </source>
</evidence>
<evidence type="ECO:0000256" key="7">
    <source>
        <dbReference type="ARBA" id="ARBA00022777"/>
    </source>
</evidence>
<evidence type="ECO:0000256" key="5">
    <source>
        <dbReference type="ARBA" id="ARBA00022679"/>
    </source>
</evidence>
<evidence type="ECO:0000256" key="8">
    <source>
        <dbReference type="ARBA" id="ARBA00022989"/>
    </source>
</evidence>
<dbReference type="EC" id="2.7.13.3" evidence="3"/>
<dbReference type="InterPro" id="IPR036890">
    <property type="entry name" value="HATPase_C_sf"/>
</dbReference>
<dbReference type="EMBL" id="RJUL01000003">
    <property type="protein sequence ID" value="ROQ28525.1"/>
    <property type="molecule type" value="Genomic_DNA"/>
</dbReference>
<feature type="signal peptide" evidence="10">
    <location>
        <begin position="1"/>
        <end position="24"/>
    </location>
</feature>
<name>A0A3N1PIS7_9GAMM</name>
<dbReference type="InterPro" id="IPR004358">
    <property type="entry name" value="Sig_transdc_His_kin-like_C"/>
</dbReference>
<keyword evidence="8" id="KW-1133">Transmembrane helix</keyword>
<dbReference type="Proteomes" id="UP000268033">
    <property type="component" value="Unassembled WGS sequence"/>
</dbReference>
<accession>A0A3N1PIS7</accession>
<proteinExistence type="predicted"/>